<evidence type="ECO:0000313" key="4">
    <source>
        <dbReference type="Proteomes" id="UP001596501"/>
    </source>
</evidence>
<organism evidence="3 4">
    <name type="scientific">Hydrogenophaga atypica</name>
    <dbReference type="NCBI Taxonomy" id="249409"/>
    <lineage>
        <taxon>Bacteria</taxon>
        <taxon>Pseudomonadati</taxon>
        <taxon>Pseudomonadota</taxon>
        <taxon>Betaproteobacteria</taxon>
        <taxon>Burkholderiales</taxon>
        <taxon>Comamonadaceae</taxon>
        <taxon>Hydrogenophaga</taxon>
    </lineage>
</organism>
<proteinExistence type="predicted"/>
<protein>
    <recommendedName>
        <fullName evidence="5">Secreted protein</fullName>
    </recommendedName>
</protein>
<evidence type="ECO:0000313" key="3">
    <source>
        <dbReference type="EMBL" id="MFC7409281.1"/>
    </source>
</evidence>
<dbReference type="RefSeq" id="WP_382222753.1">
    <property type="nucleotide sequence ID" value="NZ_JBHTCA010000005.1"/>
</dbReference>
<feature type="signal peptide" evidence="2">
    <location>
        <begin position="1"/>
        <end position="22"/>
    </location>
</feature>
<feature type="chain" id="PRO_5045457645" description="Secreted protein" evidence="2">
    <location>
        <begin position="23"/>
        <end position="74"/>
    </location>
</feature>
<dbReference type="Proteomes" id="UP001596501">
    <property type="component" value="Unassembled WGS sequence"/>
</dbReference>
<sequence length="74" mass="7952">MKHATELAWLLGLALLVSTAQARQVKAEDKPRQRTGSVKIVPSSSEESAATRAKRLKRECRGRPNAGACLGHAS</sequence>
<reference evidence="4" key="1">
    <citation type="journal article" date="2019" name="Int. J. Syst. Evol. Microbiol.">
        <title>The Global Catalogue of Microorganisms (GCM) 10K type strain sequencing project: providing services to taxonomists for standard genome sequencing and annotation.</title>
        <authorList>
            <consortium name="The Broad Institute Genomics Platform"/>
            <consortium name="The Broad Institute Genome Sequencing Center for Infectious Disease"/>
            <person name="Wu L."/>
            <person name="Ma J."/>
        </authorList>
    </citation>
    <scope>NUCLEOTIDE SEQUENCE [LARGE SCALE GENOMIC DNA]</scope>
    <source>
        <strain evidence="4">CGMCC 1.12371</strain>
    </source>
</reference>
<evidence type="ECO:0000256" key="1">
    <source>
        <dbReference type="SAM" id="MobiDB-lite"/>
    </source>
</evidence>
<feature type="region of interest" description="Disordered" evidence="1">
    <location>
        <begin position="26"/>
        <end position="74"/>
    </location>
</feature>
<evidence type="ECO:0008006" key="5">
    <source>
        <dbReference type="Google" id="ProtNLM"/>
    </source>
</evidence>
<comment type="caution">
    <text evidence="3">The sequence shown here is derived from an EMBL/GenBank/DDBJ whole genome shotgun (WGS) entry which is preliminary data.</text>
</comment>
<keyword evidence="4" id="KW-1185">Reference proteome</keyword>
<dbReference type="EMBL" id="JBHTCA010000005">
    <property type="protein sequence ID" value="MFC7409281.1"/>
    <property type="molecule type" value="Genomic_DNA"/>
</dbReference>
<gene>
    <name evidence="3" type="ORF">ACFQPB_10445</name>
</gene>
<keyword evidence="2" id="KW-0732">Signal</keyword>
<name>A0ABW2QIZ0_9BURK</name>
<evidence type="ECO:0000256" key="2">
    <source>
        <dbReference type="SAM" id="SignalP"/>
    </source>
</evidence>
<accession>A0ABW2QIZ0</accession>